<dbReference type="GO" id="GO:0046872">
    <property type="term" value="F:metal ion binding"/>
    <property type="evidence" value="ECO:0007669"/>
    <property type="project" value="UniProtKB-KW"/>
</dbReference>
<sequence length="922" mass="106527">MKKWKIYLVPHTHWDKEWYFTKEVSDAYLVDNMKQIIEANERNENEAPFVFDAQYSVVDDFLNLFPQKLGKVKKIIKENKLVVGPWYTQTDMFNATGESIVRNLLIGTKLSEKLGRSMRVGYLPDTFGFNSNLPQIISKTQNKGIINWRGGDDELLNNNLFNIWEADDGTKCPTYSFYKHGYFTGVGGLLQQYNKKWSKSDNWQEWDSKTRAKEHAQYYINFADSELDFLKTKAASSNNRILMPVGSDQMPMVSGWTEIVEKMNELDSVHEWILADFEKFMDDLISDPAVMENANIIKGEFRNGRYARAHKTITSSRYDIKKLSKKVEYQIYNELEPLSVIFSRLGGEYPFEILLDATKKLVASHAHDSLGGCNTDETNRSILNRLEASSAIVESQTTLIKKRICDALSLGNENLIIFNTAPYTRTIQNTLEIHTKNPFFEIFNEENQQVSFSVVSQKFFNNDEFSIKENSHIFGSDYKETDKIVDEGPINATNILLEENAKGKYTTIIKFNEIVKGLGYKILKVKESKNNTFALKYNKNFNEIENDLFKISVDEKMNFTLLNKKNNVAIQKAFQLEATFDAGDTYDYSPSHHNPSDIKELLDFEVSTENNNHIQIMTINSTFLVPEQLDSEDKVKQNIELQIILENDLINFKLAMTNQAADIRWRFLSATQVKNNQYSYADQSFALVKRLIDNPSHKKSIAEKWVDVAIEIEAMESMVALKNQEISHAIFTKGTNEYQIIGHEKETIALTLFRAVSYIGRRHLIYRKGRASGVDDYPHATPESNLKVDLIFEFAISIEDNIAAQNKKSKEWCWPNTYYQTQSINVFHWKGDTFVMTQRKIPSINQRELSLVDIKDINNLVVTTVKKSWNQKFDIVRLYNPTEQEITINTEIFKGEVDLLDNKIKTFNNIIKPNEIKSYILK</sequence>
<dbReference type="SUPFAM" id="SSF88713">
    <property type="entry name" value="Glycoside hydrolase/deacetylase"/>
    <property type="match status" value="1"/>
</dbReference>
<evidence type="ECO:0000313" key="6">
    <source>
        <dbReference type="EMBL" id="AHI54255.1"/>
    </source>
</evidence>
<dbReference type="GO" id="GO:0009313">
    <property type="term" value="P:oligosaccharide catabolic process"/>
    <property type="evidence" value="ECO:0007669"/>
    <property type="project" value="TreeGrafter"/>
</dbReference>
<keyword evidence="3" id="KW-0378">Hydrolase</keyword>
<dbReference type="PANTHER" id="PTHR46017:SF2">
    <property type="entry name" value="MANNOSYLGLYCERATE HYDROLASE"/>
    <property type="match status" value="1"/>
</dbReference>
<dbReference type="RefSeq" id="WP_025251391.1">
    <property type="nucleotide sequence ID" value="NZ_CP006934.1"/>
</dbReference>
<protein>
    <submittedName>
        <fullName evidence="6">Alpha-mannosidase</fullName>
    </submittedName>
</protein>
<dbReference type="InterPro" id="IPR028995">
    <property type="entry name" value="Glyco_hydro_57/38_cen_sf"/>
</dbReference>
<name>W6ABP9_9MOLU</name>
<evidence type="ECO:0000256" key="1">
    <source>
        <dbReference type="ARBA" id="ARBA00009792"/>
    </source>
</evidence>
<dbReference type="InterPro" id="IPR037094">
    <property type="entry name" value="Glyco_hydro_38_cen_sf"/>
</dbReference>
<dbReference type="Proteomes" id="UP000019265">
    <property type="component" value="Chromosome"/>
</dbReference>
<dbReference type="AlphaFoldDB" id="W6ABP9"/>
<comment type="similarity">
    <text evidence="1">Belongs to the glycosyl hydrolase 38 family.</text>
</comment>
<dbReference type="InterPro" id="IPR015341">
    <property type="entry name" value="Glyco_hydro_38_cen"/>
</dbReference>
<dbReference type="KEGG" id="ssab:SSABA_v1c08560"/>
<dbReference type="PANTHER" id="PTHR46017">
    <property type="entry name" value="ALPHA-MANNOSIDASE 2C1"/>
    <property type="match status" value="1"/>
</dbReference>
<dbReference type="SMART" id="SM00872">
    <property type="entry name" value="Alpha-mann_mid"/>
    <property type="match status" value="1"/>
</dbReference>
<organism evidence="6 7">
    <name type="scientific">Spiroplasma sabaudiense Ar-1343</name>
    <dbReference type="NCBI Taxonomy" id="1276257"/>
    <lineage>
        <taxon>Bacteria</taxon>
        <taxon>Bacillati</taxon>
        <taxon>Mycoplasmatota</taxon>
        <taxon>Mollicutes</taxon>
        <taxon>Entomoplasmatales</taxon>
        <taxon>Spiroplasmataceae</taxon>
        <taxon>Spiroplasma</taxon>
    </lineage>
</organism>
<evidence type="ECO:0000313" key="7">
    <source>
        <dbReference type="Proteomes" id="UP000019265"/>
    </source>
</evidence>
<gene>
    <name evidence="6" type="ORF">SSABA_v1c08560</name>
</gene>
<dbReference type="eggNOG" id="COG0383">
    <property type="taxonomic scope" value="Bacteria"/>
</dbReference>
<feature type="domain" description="Glycoside hydrolase family 38 central" evidence="5">
    <location>
        <begin position="308"/>
        <end position="386"/>
    </location>
</feature>
<dbReference type="InterPro" id="IPR011330">
    <property type="entry name" value="Glyco_hydro/deAcase_b/a-brl"/>
</dbReference>
<dbReference type="GO" id="GO:0006013">
    <property type="term" value="P:mannose metabolic process"/>
    <property type="evidence" value="ECO:0007669"/>
    <property type="project" value="InterPro"/>
</dbReference>
<dbReference type="STRING" id="1276257.SSABA_v1c08560"/>
<keyword evidence="2" id="KW-0479">Metal-binding</keyword>
<dbReference type="PATRIC" id="fig|1276257.3.peg.868"/>
<evidence type="ECO:0000259" key="5">
    <source>
        <dbReference type="SMART" id="SM00872"/>
    </source>
</evidence>
<dbReference type="GO" id="GO:0004559">
    <property type="term" value="F:alpha-mannosidase activity"/>
    <property type="evidence" value="ECO:0007669"/>
    <property type="project" value="InterPro"/>
</dbReference>
<dbReference type="GO" id="GO:0030246">
    <property type="term" value="F:carbohydrate binding"/>
    <property type="evidence" value="ECO:0007669"/>
    <property type="project" value="InterPro"/>
</dbReference>
<keyword evidence="7" id="KW-1185">Reference proteome</keyword>
<dbReference type="Gene3D" id="1.20.1270.50">
    <property type="entry name" value="Glycoside hydrolase family 38, central domain"/>
    <property type="match status" value="1"/>
</dbReference>
<dbReference type="Gene3D" id="2.70.98.30">
    <property type="entry name" value="Golgi alpha-mannosidase II, domain 4"/>
    <property type="match status" value="1"/>
</dbReference>
<dbReference type="EMBL" id="CP006934">
    <property type="protein sequence ID" value="AHI54255.1"/>
    <property type="molecule type" value="Genomic_DNA"/>
</dbReference>
<dbReference type="Gene3D" id="3.20.110.10">
    <property type="entry name" value="Glycoside hydrolase 38, N terminal domain"/>
    <property type="match status" value="1"/>
</dbReference>
<dbReference type="InterPro" id="IPR027291">
    <property type="entry name" value="Glyco_hydro_38_N_sf"/>
</dbReference>
<dbReference type="Pfam" id="PF01074">
    <property type="entry name" value="Glyco_hydro_38N"/>
    <property type="match status" value="1"/>
</dbReference>
<accession>W6ABP9</accession>
<evidence type="ECO:0000256" key="3">
    <source>
        <dbReference type="ARBA" id="ARBA00022801"/>
    </source>
</evidence>
<dbReference type="InterPro" id="IPR000602">
    <property type="entry name" value="Glyco_hydro_38_N"/>
</dbReference>
<dbReference type="SUPFAM" id="SSF74650">
    <property type="entry name" value="Galactose mutarotase-like"/>
    <property type="match status" value="1"/>
</dbReference>
<proteinExistence type="inferred from homology"/>
<dbReference type="OrthoDB" id="9772207at2"/>
<dbReference type="HOGENOM" id="CLU_003442_2_1_14"/>
<dbReference type="InterPro" id="IPR011013">
    <property type="entry name" value="Gal_mutarotase_sf_dom"/>
</dbReference>
<reference evidence="6 7" key="1">
    <citation type="journal article" date="2014" name="Genome Biol. Evol.">
        <title>Molecular evolution of the substrate utilization strategies and putative virulence factors in mosquito-associated Spiroplasma species.</title>
        <authorList>
            <person name="Chang T.H."/>
            <person name="Lo W.S."/>
            <person name="Ku C."/>
            <person name="Chen L.L."/>
            <person name="Kuo C.H."/>
        </authorList>
    </citation>
    <scope>NUCLEOTIDE SEQUENCE [LARGE SCALE GENOMIC DNA]</scope>
    <source>
        <strain evidence="6">Ar-1343</strain>
    </source>
</reference>
<evidence type="ECO:0000256" key="2">
    <source>
        <dbReference type="ARBA" id="ARBA00022723"/>
    </source>
</evidence>
<evidence type="ECO:0000256" key="4">
    <source>
        <dbReference type="ARBA" id="ARBA00023295"/>
    </source>
</evidence>
<dbReference type="SUPFAM" id="SSF88688">
    <property type="entry name" value="Families 57/38 glycoside transferase middle domain"/>
    <property type="match status" value="1"/>
</dbReference>
<keyword evidence="4" id="KW-0326">Glycosidase</keyword>